<protein>
    <submittedName>
        <fullName evidence="2">Uncharacterized protein</fullName>
    </submittedName>
</protein>
<dbReference type="AlphaFoldDB" id="A0AAV5SSX4"/>
<name>A0AAV5SSX4_9BILA</name>
<comment type="caution">
    <text evidence="2">The sequence shown here is derived from an EMBL/GenBank/DDBJ whole genome shotgun (WGS) entry which is preliminary data.</text>
</comment>
<dbReference type="EMBL" id="BTSX01000002">
    <property type="protein sequence ID" value="GMS85193.1"/>
    <property type="molecule type" value="Genomic_DNA"/>
</dbReference>
<sequence length="322" mass="35375">MSSPVGTDFIESCRKKASQLPDEKMQTVLTRSFSALKSLSGSRVENLEYLLETMRTERVTARKYDTRVDSDALRGFIYDINEAIEKTIENMMEKVKSNHTAMAPIQDFQDQKDYMGMEVDPAPIINVQTGRRSQFTQGSVNMINVNQLNRMAPANDRNRSLSVVNHPNGQVYRLNATSSGNVLIRAEPRNGVTAATNGLMTPHSSFASPMGLNQVMGAEPRGPKKDPVRSLNCHQCIKRGMTISSFVKHLSDKHKTTPAKARISFGCACGYVATNYTDVRLHNNGCSSSGITVIKRPVHSARPTPSKISRPAINPSSAVGTS</sequence>
<evidence type="ECO:0000313" key="3">
    <source>
        <dbReference type="Proteomes" id="UP001432027"/>
    </source>
</evidence>
<keyword evidence="3" id="KW-1185">Reference proteome</keyword>
<evidence type="ECO:0000256" key="1">
    <source>
        <dbReference type="SAM" id="MobiDB-lite"/>
    </source>
</evidence>
<organism evidence="2 3">
    <name type="scientific">Pristionchus entomophagus</name>
    <dbReference type="NCBI Taxonomy" id="358040"/>
    <lineage>
        <taxon>Eukaryota</taxon>
        <taxon>Metazoa</taxon>
        <taxon>Ecdysozoa</taxon>
        <taxon>Nematoda</taxon>
        <taxon>Chromadorea</taxon>
        <taxon>Rhabditida</taxon>
        <taxon>Rhabditina</taxon>
        <taxon>Diplogasteromorpha</taxon>
        <taxon>Diplogasteroidea</taxon>
        <taxon>Neodiplogasteridae</taxon>
        <taxon>Pristionchus</taxon>
    </lineage>
</organism>
<reference evidence="2" key="1">
    <citation type="submission" date="2023-10" db="EMBL/GenBank/DDBJ databases">
        <title>Genome assembly of Pristionchus species.</title>
        <authorList>
            <person name="Yoshida K."/>
            <person name="Sommer R.J."/>
        </authorList>
    </citation>
    <scope>NUCLEOTIDE SEQUENCE</scope>
    <source>
        <strain evidence="2">RS0144</strain>
    </source>
</reference>
<dbReference type="Proteomes" id="UP001432027">
    <property type="component" value="Unassembled WGS sequence"/>
</dbReference>
<evidence type="ECO:0000313" key="2">
    <source>
        <dbReference type="EMBL" id="GMS85193.1"/>
    </source>
</evidence>
<accession>A0AAV5SSX4</accession>
<gene>
    <name evidence="2" type="ORF">PENTCL1PPCAC_7368</name>
</gene>
<feature type="region of interest" description="Disordered" evidence="1">
    <location>
        <begin position="298"/>
        <end position="322"/>
    </location>
</feature>
<proteinExistence type="predicted"/>